<name>A0A268ELA9_9BACL</name>
<sequence>MENTSRVGVTKDWISQERATELKLKYLNFLNGANMEINNVRDRISRVCDSIESDLGIKNEVVVDRIVVKISADTSELEEEIKRLSETTAEHTERIGNALKARR</sequence>
<evidence type="ECO:0000313" key="3">
    <source>
        <dbReference type="Proteomes" id="UP000215596"/>
    </source>
</evidence>
<keyword evidence="1" id="KW-0175">Coiled coil</keyword>
<protein>
    <submittedName>
        <fullName evidence="2">Uncharacterized protein</fullName>
    </submittedName>
</protein>
<proteinExistence type="predicted"/>
<gene>
    <name evidence="2" type="ORF">CHH67_18840</name>
</gene>
<feature type="coiled-coil region" evidence="1">
    <location>
        <begin position="67"/>
        <end position="94"/>
    </location>
</feature>
<dbReference type="RefSeq" id="WP_095266803.1">
    <property type="nucleotide sequence ID" value="NZ_NPBY01000061.1"/>
</dbReference>
<dbReference type="AlphaFoldDB" id="A0A268ELA9"/>
<evidence type="ECO:0000313" key="2">
    <source>
        <dbReference type="EMBL" id="PAD73894.1"/>
    </source>
</evidence>
<comment type="caution">
    <text evidence="2">The sequence shown here is derived from an EMBL/GenBank/DDBJ whole genome shotgun (WGS) entry which is preliminary data.</text>
</comment>
<dbReference type="EMBL" id="NPBY01000061">
    <property type="protein sequence ID" value="PAD73894.1"/>
    <property type="molecule type" value="Genomic_DNA"/>
</dbReference>
<organism evidence="2 3">
    <name type="scientific">Paenibacillus campinasensis</name>
    <dbReference type="NCBI Taxonomy" id="66347"/>
    <lineage>
        <taxon>Bacteria</taxon>
        <taxon>Bacillati</taxon>
        <taxon>Bacillota</taxon>
        <taxon>Bacilli</taxon>
        <taxon>Bacillales</taxon>
        <taxon>Paenibacillaceae</taxon>
        <taxon>Paenibacillus</taxon>
    </lineage>
</organism>
<dbReference type="Proteomes" id="UP000215596">
    <property type="component" value="Unassembled WGS sequence"/>
</dbReference>
<evidence type="ECO:0000256" key="1">
    <source>
        <dbReference type="SAM" id="Coils"/>
    </source>
</evidence>
<accession>A0A268ELA9</accession>
<reference evidence="2 3" key="1">
    <citation type="submission" date="2017-07" db="EMBL/GenBank/DDBJ databases">
        <title>Isolation and whole genome analysis of endospore-forming bacteria from heroin.</title>
        <authorList>
            <person name="Kalinowski J."/>
            <person name="Ahrens B."/>
            <person name="Al-Dilaimi A."/>
            <person name="Winkler A."/>
            <person name="Wibberg D."/>
            <person name="Schleenbecker U."/>
            <person name="Ruckert C."/>
            <person name="Wolfel R."/>
            <person name="Grass G."/>
        </authorList>
    </citation>
    <scope>NUCLEOTIDE SEQUENCE [LARGE SCALE GENOMIC DNA]</scope>
    <source>
        <strain evidence="2 3">7537-G1</strain>
    </source>
</reference>